<organism evidence="2 3">
    <name type="scientific">Dissostichus mawsoni</name>
    <name type="common">Antarctic cod</name>
    <dbReference type="NCBI Taxonomy" id="36200"/>
    <lineage>
        <taxon>Eukaryota</taxon>
        <taxon>Metazoa</taxon>
        <taxon>Chordata</taxon>
        <taxon>Craniata</taxon>
        <taxon>Vertebrata</taxon>
        <taxon>Euteleostomi</taxon>
        <taxon>Actinopterygii</taxon>
        <taxon>Neopterygii</taxon>
        <taxon>Teleostei</taxon>
        <taxon>Neoteleostei</taxon>
        <taxon>Acanthomorphata</taxon>
        <taxon>Eupercaria</taxon>
        <taxon>Perciformes</taxon>
        <taxon>Notothenioidei</taxon>
        <taxon>Nototheniidae</taxon>
        <taxon>Dissostichus</taxon>
    </lineage>
</organism>
<dbReference type="EMBL" id="JAAKFY010000025">
    <property type="protein sequence ID" value="KAF3835258.1"/>
    <property type="molecule type" value="Genomic_DNA"/>
</dbReference>
<sequence length="368" mass="40484">MNLHVEDPVPICVFITGVSHAVTIGIFLTRVGNSETIILKDKKISHGGSQETHLVAGLLRTGQFLIRDTIDVNVRAAVVAVSSPPDSTLKESKQEVECLIFHLTLDATLSMDDALGAGVAGVGLAVSTGSLWLTAAPLISDIAHRVLHTASIVDAFTLIDIFADLERTNRQKRIKYLPWAFISRREKVQITNEVQRIENSPVWRIKVLLKQTRAHCVTGERRGADDEFRLELASPTPWTWGPVYPAGQEPQRKPGEVFMQRTPIVSSHAERTVQQQKPQHGESELQMVTVQEWEVPSCGGHDAVFSSASYSAFLAFLLRAPSLSSSLVLRGEDGAAAGAWWWSSSDPPRGEPNSRWQTQDSMRAKGEP</sequence>
<dbReference type="Proteomes" id="UP000518266">
    <property type="component" value="Unassembled WGS sequence"/>
</dbReference>
<accession>A0A7J5XGB1</accession>
<name>A0A7J5XGB1_DISMA</name>
<evidence type="ECO:0000313" key="3">
    <source>
        <dbReference type="Proteomes" id="UP000518266"/>
    </source>
</evidence>
<gene>
    <name evidence="2" type="ORF">F7725_027816</name>
</gene>
<protein>
    <submittedName>
        <fullName evidence="2">Uncharacterized protein</fullName>
    </submittedName>
</protein>
<keyword evidence="3" id="KW-1185">Reference proteome</keyword>
<reference evidence="2 3" key="1">
    <citation type="submission" date="2020-03" db="EMBL/GenBank/DDBJ databases">
        <title>Dissostichus mawsoni Genome sequencing and assembly.</title>
        <authorList>
            <person name="Park H."/>
        </authorList>
    </citation>
    <scope>NUCLEOTIDE SEQUENCE [LARGE SCALE GENOMIC DNA]</scope>
    <source>
        <strain evidence="2">DM0001</strain>
        <tissue evidence="2">Muscle</tissue>
    </source>
</reference>
<evidence type="ECO:0000313" key="2">
    <source>
        <dbReference type="EMBL" id="KAF3835258.1"/>
    </source>
</evidence>
<feature type="region of interest" description="Disordered" evidence="1">
    <location>
        <begin position="339"/>
        <end position="368"/>
    </location>
</feature>
<dbReference type="AlphaFoldDB" id="A0A7J5XGB1"/>
<proteinExistence type="predicted"/>
<comment type="caution">
    <text evidence="2">The sequence shown here is derived from an EMBL/GenBank/DDBJ whole genome shotgun (WGS) entry which is preliminary data.</text>
</comment>
<evidence type="ECO:0000256" key="1">
    <source>
        <dbReference type="SAM" id="MobiDB-lite"/>
    </source>
</evidence>